<dbReference type="GO" id="GO:0003677">
    <property type="term" value="F:DNA binding"/>
    <property type="evidence" value="ECO:0007669"/>
    <property type="project" value="InterPro"/>
</dbReference>
<dbReference type="AlphaFoldDB" id="A0A395T1N1"/>
<dbReference type="Gene3D" id="3.40.50.720">
    <property type="entry name" value="NAD(P)-binding Rossmann-like Domain"/>
    <property type="match status" value="1"/>
</dbReference>
<name>A0A395T1N1_9HYPO</name>
<evidence type="ECO:0000256" key="2">
    <source>
        <dbReference type="ARBA" id="ARBA00023002"/>
    </source>
</evidence>
<keyword evidence="2" id="KW-0560">Oxidoreductase</keyword>
<evidence type="ECO:0000313" key="9">
    <source>
        <dbReference type="Proteomes" id="UP000266234"/>
    </source>
</evidence>
<dbReference type="Proteomes" id="UP000266234">
    <property type="component" value="Unassembled WGS sequence"/>
</dbReference>
<dbReference type="GO" id="GO:0070403">
    <property type="term" value="F:NAD+ binding"/>
    <property type="evidence" value="ECO:0007669"/>
    <property type="project" value="InterPro"/>
</dbReference>
<dbReference type="GO" id="GO:0008270">
    <property type="term" value="F:zinc ion binding"/>
    <property type="evidence" value="ECO:0007669"/>
    <property type="project" value="InterPro"/>
</dbReference>
<sequence length="1069" mass="119255">MAIRTVGVVGTGVIGASWIGLFLAHGLKVLVADPAPGAKEKLAEHLEKIWPTLQELGLSPNASLDNYDFVGANLGDRYVDVDYVQENAPERVDLKVKLFSEIDAKTRSDVVIASSSSGIPSSQFISQCKVNPSRVLIGHPFNPPHVMPLVEVVPHADTHPDHIEEALSFYRSVSKKPIHIKKEVPGFVANRLQAVVCNEAYSLVTRGIVSAADLDLCVTTSLGPRWAVTGPLVSNALGGGGGADGFRHLMEHLGPASEKWLEDIRANSFKSDQESIELLTASVGEELDKEDTAALEARRDRVLVALFLLRARDWLRSGRKYRIARSEQQLWQHLHNERAKMERVLQSGLLVGIQQFFRYWPMVVKFPRLYCESLPTTSCVTLDSVYNEMSRVQGPQQNHARSTVSSHHLDATSDALRSFNKCNLDTELKLATRELLDLVHNLSRSLAKTRPDSYDAQLKIVYPIRSWLRLVPCAPNRLQAGDFMMHLFLANYEMLMLSISLSLPHISLPLAIEGRKVGLEQYYTGRQLRSWAGIPMICFIIPNLTGGLAFINSSAKIRKSVARTPSDTWCTRAIYKDGCIGLRQLQEACTYGNSTARARTVDYLRHLESRVADLEVQLTRSTLRSSDFTNGYMNSQIQSNQALSRDLDGIDTLIGPDHDFLSLGDGSTAYYGRFAGLNVLRIVMDKCENLADIMAPLFSGKIMAEAFVKDNSLFHTDQAMPLEAGLPDLAETRRLCYLAIEEALPCHECIDRDDFFSQLPRVYAKPSEDLDPSDRAFLALVFALLGFAKRYDAYDCSTTEAYSNHVNIPQGWGFYQSSIRMLQLGDQFSLDMLRTIIYQVLFLAASCMLSKAYAQLSIGVGAALRIGLHVSNPSMGPGIVMSPEHLFRRRQIFSLLYAIDTYLASVLGAPKLFHQVNTDQILPLREEYMHDRGISFVHASTHTPEAETLVGCQILSIMAEIHSRREPFSRAMVTNGSSGTYELTSGEVALLDAQLTEWYNSLPPVNEIPPVKRALHAQFIIRHTYAMTQMSLHRPFLHHLIRKANDRSFCMDGYAYGSHCITAAMQSVW</sequence>
<accession>A0A395T1N1</accession>
<comment type="caution">
    <text evidence="8">The sequence shown here is derived from an EMBL/GenBank/DDBJ whole genome shotgun (WGS) entry which is preliminary data.</text>
</comment>
<dbReference type="SUPFAM" id="SSF51735">
    <property type="entry name" value="NAD(P)-binding Rossmann-fold domains"/>
    <property type="match status" value="1"/>
</dbReference>
<dbReference type="Gene3D" id="1.10.1040.10">
    <property type="entry name" value="N-(1-d-carboxylethyl)-l-norvaline Dehydrogenase, domain 2"/>
    <property type="match status" value="1"/>
</dbReference>
<proteinExistence type="inferred from homology"/>
<organism evidence="8 9">
    <name type="scientific">Fusarium longipes</name>
    <dbReference type="NCBI Taxonomy" id="694270"/>
    <lineage>
        <taxon>Eukaryota</taxon>
        <taxon>Fungi</taxon>
        <taxon>Dikarya</taxon>
        <taxon>Ascomycota</taxon>
        <taxon>Pezizomycotina</taxon>
        <taxon>Sordariomycetes</taxon>
        <taxon>Hypocreomycetidae</taxon>
        <taxon>Hypocreales</taxon>
        <taxon>Nectriaceae</taxon>
        <taxon>Fusarium</taxon>
    </lineage>
</organism>
<keyword evidence="9" id="KW-1185">Reference proteome</keyword>
<evidence type="ECO:0000259" key="7">
    <source>
        <dbReference type="Pfam" id="PF04082"/>
    </source>
</evidence>
<dbReference type="InterPro" id="IPR008927">
    <property type="entry name" value="6-PGluconate_DH-like_C_sf"/>
</dbReference>
<dbReference type="Pfam" id="PF02737">
    <property type="entry name" value="3HCDH_N"/>
    <property type="match status" value="1"/>
</dbReference>
<dbReference type="EMBL" id="PXOG01000061">
    <property type="protein sequence ID" value="RGP78634.1"/>
    <property type="molecule type" value="Genomic_DNA"/>
</dbReference>
<feature type="domain" description="Xylanolytic transcriptional activator regulatory" evidence="7">
    <location>
        <begin position="750"/>
        <end position="941"/>
    </location>
</feature>
<dbReference type="InterPro" id="IPR013328">
    <property type="entry name" value="6PGD_dom2"/>
</dbReference>
<evidence type="ECO:0000259" key="6">
    <source>
        <dbReference type="Pfam" id="PF02737"/>
    </source>
</evidence>
<evidence type="ECO:0000259" key="5">
    <source>
        <dbReference type="Pfam" id="PF00725"/>
    </source>
</evidence>
<keyword evidence="4" id="KW-0812">Transmembrane</keyword>
<dbReference type="GO" id="GO:0006631">
    <property type="term" value="P:fatty acid metabolic process"/>
    <property type="evidence" value="ECO:0007669"/>
    <property type="project" value="InterPro"/>
</dbReference>
<reference evidence="8 9" key="1">
    <citation type="journal article" date="2018" name="PLoS Pathog.">
        <title>Evolution of structural diversity of trichothecenes, a family of toxins produced by plant pathogenic and entomopathogenic fungi.</title>
        <authorList>
            <person name="Proctor R.H."/>
            <person name="McCormick S.P."/>
            <person name="Kim H.S."/>
            <person name="Cardoza R.E."/>
            <person name="Stanley A.M."/>
            <person name="Lindo L."/>
            <person name="Kelly A."/>
            <person name="Brown D.W."/>
            <person name="Lee T."/>
            <person name="Vaughan M.M."/>
            <person name="Alexander N.J."/>
            <person name="Busman M."/>
            <person name="Gutierrez S."/>
        </authorList>
    </citation>
    <scope>NUCLEOTIDE SEQUENCE [LARGE SCALE GENOMIC DNA]</scope>
    <source>
        <strain evidence="8 9">NRRL 20695</strain>
    </source>
</reference>
<dbReference type="PANTHER" id="PTHR48075">
    <property type="entry name" value="3-HYDROXYACYL-COA DEHYDROGENASE FAMILY PROTEIN"/>
    <property type="match status" value="1"/>
</dbReference>
<feature type="domain" description="3-hydroxyacyl-CoA dehydrogenase NAD binding" evidence="6">
    <location>
        <begin position="5"/>
        <end position="182"/>
    </location>
</feature>
<gene>
    <name evidence="8" type="ORF">FLONG3_3256</name>
</gene>
<protein>
    <submittedName>
        <fullName evidence="8">3-hydroxyacyl-dehyrogenase</fullName>
    </submittedName>
</protein>
<comment type="similarity">
    <text evidence="1">Belongs to the 3-hydroxyacyl-CoA dehydrogenase family.</text>
</comment>
<evidence type="ECO:0000256" key="3">
    <source>
        <dbReference type="ARBA" id="ARBA00023242"/>
    </source>
</evidence>
<dbReference type="InterPro" id="IPR036291">
    <property type="entry name" value="NAD(P)-bd_dom_sf"/>
</dbReference>
<evidence type="ECO:0000256" key="4">
    <source>
        <dbReference type="SAM" id="Phobius"/>
    </source>
</evidence>
<feature type="transmembrane region" description="Helical" evidence="4">
    <location>
        <begin position="6"/>
        <end position="24"/>
    </location>
</feature>
<dbReference type="CDD" id="cd12148">
    <property type="entry name" value="fungal_TF_MHR"/>
    <property type="match status" value="1"/>
</dbReference>
<evidence type="ECO:0000313" key="8">
    <source>
        <dbReference type="EMBL" id="RGP78634.1"/>
    </source>
</evidence>
<dbReference type="InterPro" id="IPR006176">
    <property type="entry name" value="3-OHacyl-CoA_DH_NAD-bd"/>
</dbReference>
<dbReference type="InterPro" id="IPR007219">
    <property type="entry name" value="XnlR_reg_dom"/>
</dbReference>
<keyword evidence="3" id="KW-0539">Nucleus</keyword>
<dbReference type="STRING" id="694270.A0A395T1N1"/>
<dbReference type="InterPro" id="IPR006108">
    <property type="entry name" value="3HC_DH_C"/>
</dbReference>
<dbReference type="OrthoDB" id="422427at2759"/>
<dbReference type="GO" id="GO:0006351">
    <property type="term" value="P:DNA-templated transcription"/>
    <property type="evidence" value="ECO:0007669"/>
    <property type="project" value="InterPro"/>
</dbReference>
<dbReference type="Pfam" id="PF04082">
    <property type="entry name" value="Fungal_trans"/>
    <property type="match status" value="1"/>
</dbReference>
<feature type="domain" description="3-hydroxyacyl-CoA dehydrogenase C-terminal" evidence="5">
    <location>
        <begin position="186"/>
        <end position="254"/>
    </location>
</feature>
<dbReference type="GO" id="GO:0050104">
    <property type="term" value="F:L-gulonate 3-dehydrogenase activity"/>
    <property type="evidence" value="ECO:0007669"/>
    <property type="project" value="TreeGrafter"/>
</dbReference>
<dbReference type="SUPFAM" id="SSF48179">
    <property type="entry name" value="6-phosphogluconate dehydrogenase C-terminal domain-like"/>
    <property type="match status" value="1"/>
</dbReference>
<dbReference type="Pfam" id="PF00725">
    <property type="entry name" value="3HCDH"/>
    <property type="match status" value="1"/>
</dbReference>
<dbReference type="PANTHER" id="PTHR48075:SF1">
    <property type="entry name" value="LAMBDA-CRYSTALLIN HOMOLOG"/>
    <property type="match status" value="1"/>
</dbReference>
<keyword evidence="4" id="KW-1133">Transmembrane helix</keyword>
<evidence type="ECO:0000256" key="1">
    <source>
        <dbReference type="ARBA" id="ARBA00009463"/>
    </source>
</evidence>
<keyword evidence="4" id="KW-0472">Membrane</keyword>